<dbReference type="EMBL" id="MHLH01000002">
    <property type="protein sequence ID" value="OGZ04728.1"/>
    <property type="molecule type" value="Genomic_DNA"/>
</dbReference>
<evidence type="ECO:0000256" key="1">
    <source>
        <dbReference type="SAM" id="MobiDB-lite"/>
    </source>
</evidence>
<dbReference type="SUPFAM" id="SSF54523">
    <property type="entry name" value="Pili subunits"/>
    <property type="match status" value="1"/>
</dbReference>
<evidence type="ECO:0000256" key="2">
    <source>
        <dbReference type="SAM" id="Phobius"/>
    </source>
</evidence>
<reference evidence="3 4" key="1">
    <citation type="journal article" date="2016" name="Nat. Commun.">
        <title>Thousands of microbial genomes shed light on interconnected biogeochemical processes in an aquifer system.</title>
        <authorList>
            <person name="Anantharaman K."/>
            <person name="Brown C.T."/>
            <person name="Hug L.A."/>
            <person name="Sharon I."/>
            <person name="Castelle C.J."/>
            <person name="Probst A.J."/>
            <person name="Thomas B.C."/>
            <person name="Singh A."/>
            <person name="Wilkins M.J."/>
            <person name="Karaoz U."/>
            <person name="Brodie E.L."/>
            <person name="Williams K.H."/>
            <person name="Hubbard S.S."/>
            <person name="Banfield J.F."/>
        </authorList>
    </citation>
    <scope>NUCLEOTIDE SEQUENCE [LARGE SCALE GENOMIC DNA]</scope>
</reference>
<comment type="caution">
    <text evidence="3">The sequence shown here is derived from an EMBL/GenBank/DDBJ whole genome shotgun (WGS) entry which is preliminary data.</text>
</comment>
<proteinExistence type="predicted"/>
<dbReference type="Gene3D" id="3.30.700.10">
    <property type="entry name" value="Glycoprotein, Type 4 Pilin"/>
    <property type="match status" value="1"/>
</dbReference>
<name>A0A1G2CW58_9BACT</name>
<dbReference type="AlphaFoldDB" id="A0A1G2CW58"/>
<gene>
    <name evidence="3" type="ORF">A2648_02705</name>
</gene>
<evidence type="ECO:0000313" key="3">
    <source>
        <dbReference type="EMBL" id="OGZ04728.1"/>
    </source>
</evidence>
<feature type="transmembrane region" description="Helical" evidence="2">
    <location>
        <begin position="6"/>
        <end position="28"/>
    </location>
</feature>
<protein>
    <recommendedName>
        <fullName evidence="5">Type II secretion system protein GspG C-terminal domain-containing protein</fullName>
    </recommendedName>
</protein>
<dbReference type="STRING" id="1798657.A2648_02705"/>
<organism evidence="3 4">
    <name type="scientific">Candidatus Lloydbacteria bacterium RIFCSPHIGHO2_01_FULL_41_20</name>
    <dbReference type="NCBI Taxonomy" id="1798657"/>
    <lineage>
        <taxon>Bacteria</taxon>
        <taxon>Candidatus Lloydiibacteriota</taxon>
    </lineage>
</organism>
<accession>A0A1G2CW58</accession>
<dbReference type="Proteomes" id="UP000178841">
    <property type="component" value="Unassembled WGS sequence"/>
</dbReference>
<dbReference type="NCBIfam" id="TIGR02532">
    <property type="entry name" value="IV_pilin_GFxxxE"/>
    <property type="match status" value="1"/>
</dbReference>
<evidence type="ECO:0000313" key="4">
    <source>
        <dbReference type="Proteomes" id="UP000178841"/>
    </source>
</evidence>
<keyword evidence="2" id="KW-0472">Membrane</keyword>
<feature type="region of interest" description="Disordered" evidence="1">
    <location>
        <begin position="128"/>
        <end position="154"/>
    </location>
</feature>
<dbReference type="InterPro" id="IPR012902">
    <property type="entry name" value="N_methyl_site"/>
</dbReference>
<dbReference type="InterPro" id="IPR045584">
    <property type="entry name" value="Pilin-like"/>
</dbReference>
<keyword evidence="2" id="KW-0812">Transmembrane</keyword>
<sequence>MELPNKGFNIIEIIMTIAIVALLSWIIFTKTDNTRAKSRDIERVNNIKYIESVLQKYFNDKKNYPATLDPELLTPTYAKEIPKDPSTKNNYLYSVNFTGKTKRCLSYHIGATLEDTSLDSDLFKNDADLGAQPDSCPGSNPDFDGTDPVYDISN</sequence>
<evidence type="ECO:0008006" key="5">
    <source>
        <dbReference type="Google" id="ProtNLM"/>
    </source>
</evidence>
<keyword evidence="2" id="KW-1133">Transmembrane helix</keyword>